<dbReference type="InterPro" id="IPR024096">
    <property type="entry name" value="NO_sig/Golgi_transp_ligand-bd"/>
</dbReference>
<dbReference type="SUPFAM" id="SSF111126">
    <property type="entry name" value="Ligand-binding domain in the NO signalling and Golgi transport"/>
    <property type="match status" value="1"/>
</dbReference>
<proteinExistence type="predicted"/>
<protein>
    <submittedName>
        <fullName evidence="1">Uncharacterized protein</fullName>
    </submittedName>
</protein>
<accession>A0A977KBE3</accession>
<keyword evidence="2" id="KW-1185">Reference proteome</keyword>
<dbReference type="KEGG" id="ipc:IPA_00535"/>
<name>A0A977KBE3_9CREN</name>
<gene>
    <name evidence="1" type="ORF">IPA_00535</name>
</gene>
<evidence type="ECO:0000313" key="2">
    <source>
        <dbReference type="Proteomes" id="UP001063698"/>
    </source>
</evidence>
<sequence>MSVKLGKLKALLLPADVMIVIYDKISKRADEVTAALVLYEVGKEMGARIARNAFEKVMEPKEAFSKIPELLRWIGLEGIVKDSKVYMPSALGIATEDEEGVCHFERGLIAGFMSGLTRAPWEAVAEIGDEGCVIKPRVGGVKIEEVEELDERVRSRLQG</sequence>
<reference evidence="1" key="1">
    <citation type="submission" date="2013-11" db="EMBL/GenBank/DDBJ databases">
        <title>Comparative genomics of Ignicoccus.</title>
        <authorList>
            <person name="Podar M."/>
        </authorList>
    </citation>
    <scope>NUCLEOTIDE SEQUENCE</scope>
    <source>
        <strain evidence="1">DSM 13166</strain>
    </source>
</reference>
<dbReference type="EMBL" id="CP006868">
    <property type="protein sequence ID" value="UXD21988.1"/>
    <property type="molecule type" value="Genomic_DNA"/>
</dbReference>
<evidence type="ECO:0000313" key="1">
    <source>
        <dbReference type="EMBL" id="UXD21988.1"/>
    </source>
</evidence>
<dbReference type="Gene3D" id="3.30.1380.20">
    <property type="entry name" value="Trafficking protein particle complex subunit 3"/>
    <property type="match status" value="1"/>
</dbReference>
<dbReference type="Proteomes" id="UP001063698">
    <property type="component" value="Chromosome"/>
</dbReference>
<dbReference type="AlphaFoldDB" id="A0A977KBE3"/>
<organism evidence="1 2">
    <name type="scientific">Ignicoccus pacificus DSM 13166</name>
    <dbReference type="NCBI Taxonomy" id="940294"/>
    <lineage>
        <taxon>Archaea</taxon>
        <taxon>Thermoproteota</taxon>
        <taxon>Thermoprotei</taxon>
        <taxon>Desulfurococcales</taxon>
        <taxon>Desulfurococcaceae</taxon>
        <taxon>Ignicoccus</taxon>
    </lineage>
</organism>